<dbReference type="PROSITE" id="PS51257">
    <property type="entry name" value="PROKAR_LIPOPROTEIN"/>
    <property type="match status" value="1"/>
</dbReference>
<dbReference type="EMBL" id="JACJVO010000032">
    <property type="protein sequence ID" value="MBB6734281.1"/>
    <property type="molecule type" value="Genomic_DNA"/>
</dbReference>
<evidence type="ECO:0000256" key="2">
    <source>
        <dbReference type="SAM" id="SignalP"/>
    </source>
</evidence>
<dbReference type="InterPro" id="IPR050490">
    <property type="entry name" value="Bact_solute-bd_prot1"/>
</dbReference>
<dbReference type="PANTHER" id="PTHR43649">
    <property type="entry name" value="ARABINOSE-BINDING PROTEIN-RELATED"/>
    <property type="match status" value="1"/>
</dbReference>
<feature type="compositionally biased region" description="Low complexity" evidence="1">
    <location>
        <begin position="44"/>
        <end position="54"/>
    </location>
</feature>
<accession>A0A7X0SQM7</accession>
<sequence length="469" mass="50358">MNKNIASLFGIGLLSLSLAACSSGGSQGNGAQSAQGASAGGAASGSAGTNAGSGPSAGGAGDAVAFDPNAKVTIVFSTFWPEDRFEEAKKKYEAAHPNVTIKLESVTTDDSHAEADLEKFRTTTNAAMLAGKGPDLLEMKELPMDSYVQHGLLVNLDEMIKQDPSFHKEDYFANILDNSRSGDGLYGMPLSFFLKGLAGDEDAIAKQGVKFDDKTWSWSDFAEDAQKLVGGTYPHVISTTPEYMLNWLVSDDYSFYVDEAGRKANFDSKSFIDLMEQVKKMGDDGIVGQGQPYFYPIQINSPGDYFTSLKGYLSDNMKLYTLPHGNDAGPGGYFQPYFTVGIGANSKVKPQAWDFLKFLISDQIATSPDRAGFPLNKNAYAKEVQQLKADGSAPSAKEGPLKGASVPVDDAKLDELESYLTAATHPVGYKPSQVQQIVLDESKAFFSGQKSAEAVAKLIQNKVTTYLNE</sequence>
<protein>
    <submittedName>
        <fullName evidence="3">Extracellular solute-binding protein</fullName>
    </submittedName>
</protein>
<dbReference type="Gene3D" id="3.40.190.10">
    <property type="entry name" value="Periplasmic binding protein-like II"/>
    <property type="match status" value="1"/>
</dbReference>
<name>A0A7X0SQM7_9BACL</name>
<comment type="caution">
    <text evidence="3">The sequence shown here is derived from an EMBL/GenBank/DDBJ whole genome shotgun (WGS) entry which is preliminary data.</text>
</comment>
<feature type="signal peptide" evidence="2">
    <location>
        <begin position="1"/>
        <end position="19"/>
    </location>
</feature>
<dbReference type="PANTHER" id="PTHR43649:SF12">
    <property type="entry name" value="DIACETYLCHITOBIOSE BINDING PROTEIN DASA"/>
    <property type="match status" value="1"/>
</dbReference>
<dbReference type="Proteomes" id="UP000564644">
    <property type="component" value="Unassembled WGS sequence"/>
</dbReference>
<dbReference type="InterPro" id="IPR006059">
    <property type="entry name" value="SBP"/>
</dbReference>
<dbReference type="RefSeq" id="WP_185131919.1">
    <property type="nucleotide sequence ID" value="NZ_JACJVO010000032.1"/>
</dbReference>
<keyword evidence="2" id="KW-0732">Signal</keyword>
<feature type="chain" id="PRO_5038689614" evidence="2">
    <location>
        <begin position="20"/>
        <end position="469"/>
    </location>
</feature>
<proteinExistence type="predicted"/>
<feature type="compositionally biased region" description="Low complexity" evidence="1">
    <location>
        <begin position="27"/>
        <end position="37"/>
    </location>
</feature>
<evidence type="ECO:0000313" key="4">
    <source>
        <dbReference type="Proteomes" id="UP000564644"/>
    </source>
</evidence>
<evidence type="ECO:0000256" key="1">
    <source>
        <dbReference type="SAM" id="MobiDB-lite"/>
    </source>
</evidence>
<keyword evidence="4" id="KW-1185">Reference proteome</keyword>
<dbReference type="SUPFAM" id="SSF53850">
    <property type="entry name" value="Periplasmic binding protein-like II"/>
    <property type="match status" value="1"/>
</dbReference>
<evidence type="ECO:0000313" key="3">
    <source>
        <dbReference type="EMBL" id="MBB6734281.1"/>
    </source>
</evidence>
<gene>
    <name evidence="3" type="ORF">H7C18_25490</name>
</gene>
<feature type="region of interest" description="Disordered" evidence="1">
    <location>
        <begin position="27"/>
        <end position="59"/>
    </location>
</feature>
<reference evidence="3 4" key="1">
    <citation type="submission" date="2020-08" db="EMBL/GenBank/DDBJ databases">
        <title>Cohnella phylogeny.</title>
        <authorList>
            <person name="Dunlap C."/>
        </authorList>
    </citation>
    <scope>NUCLEOTIDE SEQUENCE [LARGE SCALE GENOMIC DNA]</scope>
    <source>
        <strain evidence="3 4">CBP 2801</strain>
    </source>
</reference>
<dbReference type="AlphaFoldDB" id="A0A7X0SQM7"/>
<organism evidence="3 4">
    <name type="scientific">Cohnella zeiphila</name>
    <dbReference type="NCBI Taxonomy" id="2761120"/>
    <lineage>
        <taxon>Bacteria</taxon>
        <taxon>Bacillati</taxon>
        <taxon>Bacillota</taxon>
        <taxon>Bacilli</taxon>
        <taxon>Bacillales</taxon>
        <taxon>Paenibacillaceae</taxon>
        <taxon>Cohnella</taxon>
    </lineage>
</organism>
<dbReference type="Pfam" id="PF01547">
    <property type="entry name" value="SBP_bac_1"/>
    <property type="match status" value="1"/>
</dbReference>